<evidence type="ECO:0000313" key="2">
    <source>
        <dbReference type="EMBL" id="AFY86678.1"/>
    </source>
</evidence>
<dbReference type="AlphaFoldDB" id="K9TW99"/>
<dbReference type="STRING" id="251229.Chro_1149"/>
<dbReference type="HOGENOM" id="CLU_065372_0_0_3"/>
<dbReference type="InterPro" id="IPR012902">
    <property type="entry name" value="N_methyl_site"/>
</dbReference>
<keyword evidence="1" id="KW-1133">Transmembrane helix</keyword>
<reference evidence="2 3" key="1">
    <citation type="submission" date="2012-06" db="EMBL/GenBank/DDBJ databases">
        <title>Finished chromosome of genome of Chroococcidiopsis thermalis PCC 7203.</title>
        <authorList>
            <consortium name="US DOE Joint Genome Institute"/>
            <person name="Gugger M."/>
            <person name="Coursin T."/>
            <person name="Rippka R."/>
            <person name="Tandeau De Marsac N."/>
            <person name="Huntemann M."/>
            <person name="Wei C.-L."/>
            <person name="Han J."/>
            <person name="Detter J.C."/>
            <person name="Han C."/>
            <person name="Tapia R."/>
            <person name="Davenport K."/>
            <person name="Daligault H."/>
            <person name="Erkkila T."/>
            <person name="Gu W."/>
            <person name="Munk A.C.C."/>
            <person name="Teshima H."/>
            <person name="Xu Y."/>
            <person name="Chain P."/>
            <person name="Chen A."/>
            <person name="Krypides N."/>
            <person name="Mavromatis K."/>
            <person name="Markowitz V."/>
            <person name="Szeto E."/>
            <person name="Ivanova N."/>
            <person name="Mikhailova N."/>
            <person name="Ovchinnikova G."/>
            <person name="Pagani I."/>
            <person name="Pati A."/>
            <person name="Goodwin L."/>
            <person name="Peters L."/>
            <person name="Pitluck S."/>
            <person name="Woyke T."/>
            <person name="Kerfeld C."/>
        </authorList>
    </citation>
    <scope>NUCLEOTIDE SEQUENCE [LARGE SCALE GENOMIC DNA]</scope>
    <source>
        <strain evidence="2 3">PCC 7203</strain>
    </source>
</reference>
<gene>
    <name evidence="2" type="ORF">Chro_1149</name>
</gene>
<dbReference type="SUPFAM" id="SSF54523">
    <property type="entry name" value="Pili subunits"/>
    <property type="match status" value="1"/>
</dbReference>
<protein>
    <recommendedName>
        <fullName evidence="4">Prepilin-type N-terminal cleavage/methylation domain-containing protein</fullName>
    </recommendedName>
</protein>
<dbReference type="RefSeq" id="WP_015153227.1">
    <property type="nucleotide sequence ID" value="NC_019695.1"/>
</dbReference>
<organism evidence="2 3">
    <name type="scientific">Chroococcidiopsis thermalis (strain PCC 7203)</name>
    <dbReference type="NCBI Taxonomy" id="251229"/>
    <lineage>
        <taxon>Bacteria</taxon>
        <taxon>Bacillati</taxon>
        <taxon>Cyanobacteriota</taxon>
        <taxon>Cyanophyceae</taxon>
        <taxon>Chroococcidiopsidales</taxon>
        <taxon>Chroococcidiopsidaceae</taxon>
        <taxon>Chroococcidiopsis</taxon>
    </lineage>
</organism>
<dbReference type="InParanoid" id="K9TW99"/>
<keyword evidence="3" id="KW-1185">Reference proteome</keyword>
<feature type="transmembrane region" description="Helical" evidence="1">
    <location>
        <begin position="30"/>
        <end position="52"/>
    </location>
</feature>
<keyword evidence="1" id="KW-0472">Membrane</keyword>
<evidence type="ECO:0000313" key="3">
    <source>
        <dbReference type="Proteomes" id="UP000010384"/>
    </source>
</evidence>
<dbReference type="Proteomes" id="UP000010384">
    <property type="component" value="Chromosome"/>
</dbReference>
<name>K9TW99_CHRTP</name>
<dbReference type="InterPro" id="IPR045584">
    <property type="entry name" value="Pilin-like"/>
</dbReference>
<dbReference type="eggNOG" id="COG4795">
    <property type="taxonomic scope" value="Bacteria"/>
</dbReference>
<proteinExistence type="predicted"/>
<keyword evidence="1" id="KW-0812">Transmembrane</keyword>
<evidence type="ECO:0008006" key="4">
    <source>
        <dbReference type="Google" id="ProtNLM"/>
    </source>
</evidence>
<dbReference type="KEGG" id="cthe:Chro_1149"/>
<dbReference type="NCBIfam" id="TIGR02532">
    <property type="entry name" value="IV_pilin_GFxxxE"/>
    <property type="match status" value="1"/>
</dbReference>
<dbReference type="OrthoDB" id="461075at2"/>
<dbReference type="EMBL" id="CP003597">
    <property type="protein sequence ID" value="AFY86678.1"/>
    <property type="molecule type" value="Genomic_DNA"/>
</dbReference>
<evidence type="ECO:0000256" key="1">
    <source>
        <dbReference type="SAM" id="Phobius"/>
    </source>
</evidence>
<sequence length="327" mass="36800">MSLHSFEFLINSFQLNLKKSKTSGFTLTELLVSLIMAGIIISSTLSLVINLLDTDRQESASNATQSEMQMALNYIASDLKEAVYVYDDAAKIKDYIPNFDTSIKPILAFWKPEAIDPDGSASLKPPADCTGFTDNTTTKVFKKTECDILLLRRNTYTLVVYLQAKNPANDDKWKGKSRIIRYQLRKYSDMANLTKTTGYIDPVQDKTNFKIWPKDSADNNLQSTTRPAVDTNDVLVDFVDDPDNGNIPDCPDNTKYNCYGTTPNPPSKSFFTYVRKEENQFGFNQDTFIFLRGNPVGRPGIFSNNQFLPTLQTQVLVNGVIDKVPNQ</sequence>
<accession>K9TW99</accession>